<keyword evidence="3" id="KW-1185">Reference proteome</keyword>
<evidence type="ECO:0000313" key="2">
    <source>
        <dbReference type="EMBL" id="KAI7740183.1"/>
    </source>
</evidence>
<comment type="caution">
    <text evidence="2">The sequence shown here is derived from an EMBL/GenBank/DDBJ whole genome shotgun (WGS) entry which is preliminary data.</text>
</comment>
<protein>
    <submittedName>
        <fullName evidence="2">Uncharacterized protein</fullName>
    </submittedName>
</protein>
<evidence type="ECO:0000313" key="3">
    <source>
        <dbReference type="Proteomes" id="UP001206925"/>
    </source>
</evidence>
<feature type="transmembrane region" description="Helical" evidence="1">
    <location>
        <begin position="16"/>
        <end position="35"/>
    </location>
</feature>
<gene>
    <name evidence="2" type="ORF">M8C21_023470</name>
</gene>
<reference evidence="2" key="1">
    <citation type="submission" date="2022-06" db="EMBL/GenBank/DDBJ databases">
        <title>Uncovering the hologenomic basis of an extraordinary plant invasion.</title>
        <authorList>
            <person name="Bieker V.C."/>
            <person name="Martin M.D."/>
            <person name="Gilbert T."/>
            <person name="Hodgins K."/>
            <person name="Battlay P."/>
            <person name="Petersen B."/>
            <person name="Wilson J."/>
        </authorList>
    </citation>
    <scope>NUCLEOTIDE SEQUENCE</scope>
    <source>
        <strain evidence="2">AA19_3_7</strain>
        <tissue evidence="2">Leaf</tissue>
    </source>
</reference>
<dbReference type="EMBL" id="JAMZMK010008494">
    <property type="protein sequence ID" value="KAI7740183.1"/>
    <property type="molecule type" value="Genomic_DNA"/>
</dbReference>
<sequence length="69" mass="8152">TARLCSQKLLVDRKHIEASIGFHLFITLISFNKRIKNERWMYMLRKKKNRSRFNLSLHNYCSAASPLVG</sequence>
<dbReference type="AlphaFoldDB" id="A0AAD5CEP4"/>
<organism evidence="2 3">
    <name type="scientific">Ambrosia artemisiifolia</name>
    <name type="common">Common ragweed</name>
    <dbReference type="NCBI Taxonomy" id="4212"/>
    <lineage>
        <taxon>Eukaryota</taxon>
        <taxon>Viridiplantae</taxon>
        <taxon>Streptophyta</taxon>
        <taxon>Embryophyta</taxon>
        <taxon>Tracheophyta</taxon>
        <taxon>Spermatophyta</taxon>
        <taxon>Magnoliopsida</taxon>
        <taxon>eudicotyledons</taxon>
        <taxon>Gunneridae</taxon>
        <taxon>Pentapetalae</taxon>
        <taxon>asterids</taxon>
        <taxon>campanulids</taxon>
        <taxon>Asterales</taxon>
        <taxon>Asteraceae</taxon>
        <taxon>Asteroideae</taxon>
        <taxon>Heliantheae alliance</taxon>
        <taxon>Heliantheae</taxon>
        <taxon>Ambrosia</taxon>
    </lineage>
</organism>
<name>A0AAD5CEP4_AMBAR</name>
<proteinExistence type="predicted"/>
<feature type="non-terminal residue" evidence="2">
    <location>
        <position position="1"/>
    </location>
</feature>
<keyword evidence="1" id="KW-0812">Transmembrane</keyword>
<feature type="non-terminal residue" evidence="2">
    <location>
        <position position="69"/>
    </location>
</feature>
<evidence type="ECO:0000256" key="1">
    <source>
        <dbReference type="SAM" id="Phobius"/>
    </source>
</evidence>
<keyword evidence="1" id="KW-0472">Membrane</keyword>
<accession>A0AAD5CEP4</accession>
<dbReference type="Proteomes" id="UP001206925">
    <property type="component" value="Unassembled WGS sequence"/>
</dbReference>
<keyword evidence="1" id="KW-1133">Transmembrane helix</keyword>